<evidence type="ECO:0000256" key="7">
    <source>
        <dbReference type="ARBA" id="ARBA00022840"/>
    </source>
</evidence>
<dbReference type="AlphaFoldDB" id="A0A509EHF1"/>
<dbReference type="EC" id="6.1.1.7" evidence="2"/>
<evidence type="ECO:0000313" key="15">
    <source>
        <dbReference type="Proteomes" id="UP000410984"/>
    </source>
</evidence>
<keyword evidence="15" id="KW-1185">Reference proteome</keyword>
<dbReference type="GO" id="GO:0006412">
    <property type="term" value="P:translation"/>
    <property type="evidence" value="ECO:0007669"/>
    <property type="project" value="UniProtKB-KW"/>
</dbReference>
<reference evidence="14 15" key="1">
    <citation type="submission" date="2019-06" db="EMBL/GenBank/DDBJ databases">
        <authorList>
            <person name="Rodrigo-Torres L."/>
            <person name="Arahal R. D."/>
            <person name="Lucena T."/>
        </authorList>
    </citation>
    <scope>NUCLEOTIDE SEQUENCE [LARGE SCALE GENOMIC DNA]</scope>
    <source>
        <strain evidence="14 15">SB0023/3</strain>
    </source>
</reference>
<keyword evidence="10" id="KW-0030">Aminoacyl-tRNA synthetase</keyword>
<dbReference type="EMBL" id="CABFPH010000052">
    <property type="protein sequence ID" value="VUD72879.1"/>
    <property type="molecule type" value="Genomic_DNA"/>
</dbReference>
<evidence type="ECO:0000256" key="4">
    <source>
        <dbReference type="ARBA" id="ARBA00022555"/>
    </source>
</evidence>
<evidence type="ECO:0000256" key="10">
    <source>
        <dbReference type="ARBA" id="ARBA00023146"/>
    </source>
</evidence>
<keyword evidence="4" id="KW-0820">tRNA-binding</keyword>
<proteinExistence type="inferred from homology"/>
<keyword evidence="5 14" id="KW-0436">Ligase</keyword>
<protein>
    <recommendedName>
        <fullName evidence="3">Alanine--tRNA ligase</fullName>
        <ecNumber evidence="2">6.1.1.7</ecNumber>
    </recommendedName>
    <alternativeName>
        <fullName evidence="11">Alanyl-tRNA synthetase</fullName>
    </alternativeName>
</protein>
<evidence type="ECO:0000313" key="14">
    <source>
        <dbReference type="EMBL" id="VUD72879.1"/>
    </source>
</evidence>
<dbReference type="InterPro" id="IPR003156">
    <property type="entry name" value="DHHA1_dom"/>
</dbReference>
<organism evidence="14 15">
    <name type="scientific">Methylobacterium symbioticum</name>
    <dbReference type="NCBI Taxonomy" id="2584084"/>
    <lineage>
        <taxon>Bacteria</taxon>
        <taxon>Pseudomonadati</taxon>
        <taxon>Pseudomonadota</taxon>
        <taxon>Alphaproteobacteria</taxon>
        <taxon>Hyphomicrobiales</taxon>
        <taxon>Methylobacteriaceae</taxon>
        <taxon>Methylobacterium</taxon>
    </lineage>
</organism>
<name>A0A509EHF1_9HYPH</name>
<feature type="region of interest" description="Disordered" evidence="12">
    <location>
        <begin position="87"/>
        <end position="106"/>
    </location>
</feature>
<evidence type="ECO:0000256" key="6">
    <source>
        <dbReference type="ARBA" id="ARBA00022741"/>
    </source>
</evidence>
<evidence type="ECO:0000256" key="3">
    <source>
        <dbReference type="ARBA" id="ARBA00017959"/>
    </source>
</evidence>
<accession>A0A509EHF1</accession>
<feature type="domain" description="DHHA1" evidence="13">
    <location>
        <begin position="18"/>
        <end position="121"/>
    </location>
</feature>
<evidence type="ECO:0000256" key="9">
    <source>
        <dbReference type="ARBA" id="ARBA00022917"/>
    </source>
</evidence>
<dbReference type="Proteomes" id="UP000410984">
    <property type="component" value="Unassembled WGS sequence"/>
</dbReference>
<dbReference type="GO" id="GO:0005524">
    <property type="term" value="F:ATP binding"/>
    <property type="evidence" value="ECO:0007669"/>
    <property type="project" value="UniProtKB-KW"/>
</dbReference>
<keyword evidence="8" id="KW-0694">RNA-binding</keyword>
<comment type="similarity">
    <text evidence="1">Belongs to the class-II aminoacyl-tRNA synthetase family.</text>
</comment>
<evidence type="ECO:0000256" key="11">
    <source>
        <dbReference type="ARBA" id="ARBA00032577"/>
    </source>
</evidence>
<evidence type="ECO:0000256" key="2">
    <source>
        <dbReference type="ARBA" id="ARBA00013168"/>
    </source>
</evidence>
<dbReference type="GO" id="GO:0000049">
    <property type="term" value="F:tRNA binding"/>
    <property type="evidence" value="ECO:0007669"/>
    <property type="project" value="UniProtKB-KW"/>
</dbReference>
<dbReference type="Gene3D" id="3.10.310.40">
    <property type="match status" value="1"/>
</dbReference>
<dbReference type="GO" id="GO:0004813">
    <property type="term" value="F:alanine-tRNA ligase activity"/>
    <property type="evidence" value="ECO:0007669"/>
    <property type="project" value="UniProtKB-EC"/>
</dbReference>
<keyword evidence="7" id="KW-0067">ATP-binding</keyword>
<sequence length="123" mass="11809">MGGGAAGGGDEAREVAGVKLMARVVEGVEMRDLKSLADEGKTRLGSGIVAIVGVAADGKAGLVVGVTDDLTARYDAVGLVRAGAGHLGGKGGGGRRDMAQAGGPNGTGAQAALDAIVEALQAA</sequence>
<keyword evidence="6" id="KW-0547">Nucleotide-binding</keyword>
<evidence type="ECO:0000256" key="12">
    <source>
        <dbReference type="SAM" id="MobiDB-lite"/>
    </source>
</evidence>
<evidence type="ECO:0000256" key="8">
    <source>
        <dbReference type="ARBA" id="ARBA00022884"/>
    </source>
</evidence>
<evidence type="ECO:0000256" key="1">
    <source>
        <dbReference type="ARBA" id="ARBA00008226"/>
    </source>
</evidence>
<evidence type="ECO:0000256" key="5">
    <source>
        <dbReference type="ARBA" id="ARBA00022598"/>
    </source>
</evidence>
<gene>
    <name evidence="14" type="primary">alaS</name>
    <name evidence="14" type="ORF">MET9862_03484</name>
</gene>
<dbReference type="FunFam" id="3.10.310.40:FF:000001">
    <property type="entry name" value="Alanine--tRNA ligase"/>
    <property type="match status" value="1"/>
</dbReference>
<evidence type="ECO:0000259" key="13">
    <source>
        <dbReference type="Pfam" id="PF02272"/>
    </source>
</evidence>
<keyword evidence="9" id="KW-0648">Protein biosynthesis</keyword>
<dbReference type="Pfam" id="PF02272">
    <property type="entry name" value="DHHA1"/>
    <property type="match status" value="1"/>
</dbReference>